<dbReference type="Gene3D" id="3.40.640.10">
    <property type="entry name" value="Type I PLP-dependent aspartate aminotransferase-like (Major domain)"/>
    <property type="match status" value="1"/>
</dbReference>
<dbReference type="HAMAP" id="MF_01023">
    <property type="entry name" value="HisC_aminotrans_2"/>
    <property type="match status" value="1"/>
</dbReference>
<evidence type="ECO:0000259" key="10">
    <source>
        <dbReference type="Pfam" id="PF00155"/>
    </source>
</evidence>
<proteinExistence type="inferred from homology"/>
<evidence type="ECO:0000313" key="11">
    <source>
        <dbReference type="EMBL" id="HIU09912.1"/>
    </source>
</evidence>
<keyword evidence="4 9" id="KW-0032">Aminotransferase</keyword>
<evidence type="ECO:0000256" key="3">
    <source>
        <dbReference type="ARBA" id="ARBA00011738"/>
    </source>
</evidence>
<keyword evidence="6 9" id="KW-0808">Transferase</keyword>
<evidence type="ECO:0000256" key="5">
    <source>
        <dbReference type="ARBA" id="ARBA00022605"/>
    </source>
</evidence>
<dbReference type="GO" id="GO:0004400">
    <property type="term" value="F:histidinol-phosphate transaminase activity"/>
    <property type="evidence" value="ECO:0007669"/>
    <property type="project" value="UniProtKB-UniRule"/>
</dbReference>
<dbReference type="InterPro" id="IPR015424">
    <property type="entry name" value="PyrdxlP-dep_Trfase"/>
</dbReference>
<comment type="subunit">
    <text evidence="3 9">Homodimer.</text>
</comment>
<dbReference type="PANTHER" id="PTHR42885">
    <property type="entry name" value="HISTIDINOL-PHOSPHATE AMINOTRANSFERASE-RELATED"/>
    <property type="match status" value="1"/>
</dbReference>
<dbReference type="InterPro" id="IPR015422">
    <property type="entry name" value="PyrdxlP-dep_Trfase_small"/>
</dbReference>
<comment type="caution">
    <text evidence="11">The sequence shown here is derived from an EMBL/GenBank/DDBJ whole genome shotgun (WGS) entry which is preliminary data.</text>
</comment>
<gene>
    <name evidence="9" type="primary">hisC</name>
    <name evidence="11" type="ORF">IAB00_01445</name>
</gene>
<keyword evidence="7 9" id="KW-0663">Pyridoxal phosphate</keyword>
<dbReference type="InterPro" id="IPR015421">
    <property type="entry name" value="PyrdxlP-dep_Trfase_major"/>
</dbReference>
<dbReference type="AlphaFoldDB" id="A0A9D1HIV0"/>
<evidence type="ECO:0000256" key="8">
    <source>
        <dbReference type="ARBA" id="ARBA00023102"/>
    </source>
</evidence>
<dbReference type="GO" id="GO:0000105">
    <property type="term" value="P:L-histidine biosynthetic process"/>
    <property type="evidence" value="ECO:0007669"/>
    <property type="project" value="UniProtKB-UniRule"/>
</dbReference>
<dbReference type="Pfam" id="PF00155">
    <property type="entry name" value="Aminotran_1_2"/>
    <property type="match status" value="1"/>
</dbReference>
<evidence type="ECO:0000313" key="12">
    <source>
        <dbReference type="Proteomes" id="UP000824124"/>
    </source>
</evidence>
<evidence type="ECO:0000256" key="7">
    <source>
        <dbReference type="ARBA" id="ARBA00022898"/>
    </source>
</evidence>
<sequence>MSRFLSPILSSLTPYTPGEQPQNRQYIKLNTNESPYPPAPGVAEVLAAADAAELRLYSDPEAAKPRAAIAEYYGLKPENVFLGNGSDEVLAFAFQAFGRGRKMAFPDVTYAFYSVFAALFGIPVRIVPLAADFTIDPSNYYRPGEQVVLANPNAITGLELPLTVIEGILQRHPDDMVIIDEAYVDFGGESAVALLDKYPNILVVQTLSKSRQLAGARVGLALGSPDVIADLNTVKFSFNPYNVNRLSLELAAAAMRDKDYFNACCAKIIADREFTAAGLKKLGFLVLPGKANFLLARHDKISGEAYYRQLKQRGILVRWFDEVRIRDFVRITIGSHAEMQMLLDVTSQILANNKGELT</sequence>
<dbReference type="GO" id="GO:0030170">
    <property type="term" value="F:pyridoxal phosphate binding"/>
    <property type="evidence" value="ECO:0007669"/>
    <property type="project" value="InterPro"/>
</dbReference>
<dbReference type="NCBIfam" id="TIGR01141">
    <property type="entry name" value="hisC"/>
    <property type="match status" value="1"/>
</dbReference>
<reference evidence="11" key="2">
    <citation type="journal article" date="2021" name="PeerJ">
        <title>Extensive microbial diversity within the chicken gut microbiome revealed by metagenomics and culture.</title>
        <authorList>
            <person name="Gilroy R."/>
            <person name="Ravi A."/>
            <person name="Getino M."/>
            <person name="Pursley I."/>
            <person name="Horton D.L."/>
            <person name="Alikhan N.F."/>
            <person name="Baker D."/>
            <person name="Gharbi K."/>
            <person name="Hall N."/>
            <person name="Watson M."/>
            <person name="Adriaenssens E.M."/>
            <person name="Foster-Nyarko E."/>
            <person name="Jarju S."/>
            <person name="Secka A."/>
            <person name="Antonio M."/>
            <person name="Oren A."/>
            <person name="Chaudhuri R.R."/>
            <person name="La Ragione R."/>
            <person name="Hildebrand F."/>
            <person name="Pallen M.J."/>
        </authorList>
    </citation>
    <scope>NUCLEOTIDE SEQUENCE</scope>
    <source>
        <strain evidence="11">2830</strain>
    </source>
</reference>
<dbReference type="EMBL" id="DVMH01000009">
    <property type="protein sequence ID" value="HIU09912.1"/>
    <property type="molecule type" value="Genomic_DNA"/>
</dbReference>
<evidence type="ECO:0000256" key="1">
    <source>
        <dbReference type="ARBA" id="ARBA00001933"/>
    </source>
</evidence>
<comment type="catalytic activity">
    <reaction evidence="9">
        <text>L-histidinol phosphate + 2-oxoglutarate = 3-(imidazol-4-yl)-2-oxopropyl phosphate + L-glutamate</text>
        <dbReference type="Rhea" id="RHEA:23744"/>
        <dbReference type="ChEBI" id="CHEBI:16810"/>
        <dbReference type="ChEBI" id="CHEBI:29985"/>
        <dbReference type="ChEBI" id="CHEBI:57766"/>
        <dbReference type="ChEBI" id="CHEBI:57980"/>
        <dbReference type="EC" id="2.6.1.9"/>
    </reaction>
</comment>
<dbReference type="PANTHER" id="PTHR42885:SF2">
    <property type="entry name" value="HISTIDINOL-PHOSPHATE AMINOTRANSFERASE"/>
    <property type="match status" value="1"/>
</dbReference>
<dbReference type="InterPro" id="IPR005861">
    <property type="entry name" value="HisP_aminotrans"/>
</dbReference>
<reference evidence="11" key="1">
    <citation type="submission" date="2020-10" db="EMBL/GenBank/DDBJ databases">
        <authorList>
            <person name="Gilroy R."/>
        </authorList>
    </citation>
    <scope>NUCLEOTIDE SEQUENCE</scope>
    <source>
        <strain evidence="11">2830</strain>
    </source>
</reference>
<comment type="similarity">
    <text evidence="2 9">Belongs to the class-II pyridoxal-phosphate-dependent aminotransferase family. Histidinol-phosphate aminotransferase subfamily.</text>
</comment>
<dbReference type="Proteomes" id="UP000824124">
    <property type="component" value="Unassembled WGS sequence"/>
</dbReference>
<name>A0A9D1HIV0_9FIRM</name>
<dbReference type="InterPro" id="IPR004839">
    <property type="entry name" value="Aminotransferase_I/II_large"/>
</dbReference>
<dbReference type="EC" id="2.6.1.9" evidence="9"/>
<comment type="pathway">
    <text evidence="9">Amino-acid biosynthesis; L-histidine biosynthesis; L-histidine from 5-phospho-alpha-D-ribose 1-diphosphate: step 7/9.</text>
</comment>
<protein>
    <recommendedName>
        <fullName evidence="9">Histidinol-phosphate aminotransferase</fullName>
        <ecNumber evidence="9">2.6.1.9</ecNumber>
    </recommendedName>
    <alternativeName>
        <fullName evidence="9">Imidazole acetol-phosphate transaminase</fullName>
    </alternativeName>
</protein>
<evidence type="ECO:0000256" key="4">
    <source>
        <dbReference type="ARBA" id="ARBA00022576"/>
    </source>
</evidence>
<keyword evidence="8 9" id="KW-0368">Histidine biosynthesis</keyword>
<keyword evidence="5 9" id="KW-0028">Amino-acid biosynthesis</keyword>
<comment type="cofactor">
    <cofactor evidence="1 9">
        <name>pyridoxal 5'-phosphate</name>
        <dbReference type="ChEBI" id="CHEBI:597326"/>
    </cofactor>
</comment>
<dbReference type="CDD" id="cd00609">
    <property type="entry name" value="AAT_like"/>
    <property type="match status" value="1"/>
</dbReference>
<dbReference type="SUPFAM" id="SSF53383">
    <property type="entry name" value="PLP-dependent transferases"/>
    <property type="match status" value="1"/>
</dbReference>
<accession>A0A9D1HIV0</accession>
<evidence type="ECO:0000256" key="6">
    <source>
        <dbReference type="ARBA" id="ARBA00022679"/>
    </source>
</evidence>
<feature type="domain" description="Aminotransferase class I/classII large" evidence="10">
    <location>
        <begin position="25"/>
        <end position="344"/>
    </location>
</feature>
<feature type="modified residue" description="N6-(pyridoxal phosphate)lysine" evidence="9">
    <location>
        <position position="209"/>
    </location>
</feature>
<evidence type="ECO:0000256" key="9">
    <source>
        <dbReference type="HAMAP-Rule" id="MF_01023"/>
    </source>
</evidence>
<organism evidence="11 12">
    <name type="scientific">Candidatus Avidehalobacter gallistercoris</name>
    <dbReference type="NCBI Taxonomy" id="2840694"/>
    <lineage>
        <taxon>Bacteria</taxon>
        <taxon>Bacillati</taxon>
        <taxon>Bacillota</taxon>
        <taxon>Clostridia</taxon>
        <taxon>Eubacteriales</taxon>
        <taxon>Peptococcaceae</taxon>
        <taxon>Peptococcaceae incertae sedis</taxon>
        <taxon>Candidatus Avidehalobacter</taxon>
    </lineage>
</organism>
<dbReference type="Gene3D" id="3.90.1150.10">
    <property type="entry name" value="Aspartate Aminotransferase, domain 1"/>
    <property type="match status" value="1"/>
</dbReference>
<evidence type="ECO:0000256" key="2">
    <source>
        <dbReference type="ARBA" id="ARBA00007970"/>
    </source>
</evidence>